<dbReference type="SUPFAM" id="SSF55874">
    <property type="entry name" value="ATPase domain of HSP90 chaperone/DNA topoisomerase II/histidine kinase"/>
    <property type="match status" value="1"/>
</dbReference>
<dbReference type="InterPro" id="IPR003594">
    <property type="entry name" value="HATPase_dom"/>
</dbReference>
<organism evidence="4 5">
    <name type="scientific">Flammeovirga pectinis</name>
    <dbReference type="NCBI Taxonomy" id="2494373"/>
    <lineage>
        <taxon>Bacteria</taxon>
        <taxon>Pseudomonadati</taxon>
        <taxon>Bacteroidota</taxon>
        <taxon>Cytophagia</taxon>
        <taxon>Cytophagales</taxon>
        <taxon>Flammeovirgaceae</taxon>
        <taxon>Flammeovirga</taxon>
    </lineage>
</organism>
<feature type="domain" description="PPM-type phosphatase" evidence="3">
    <location>
        <begin position="183"/>
        <end position="399"/>
    </location>
</feature>
<evidence type="ECO:0000256" key="2">
    <source>
        <dbReference type="SAM" id="Coils"/>
    </source>
</evidence>
<dbReference type="InterPro" id="IPR036457">
    <property type="entry name" value="PPM-type-like_dom_sf"/>
</dbReference>
<evidence type="ECO:0000313" key="5">
    <source>
        <dbReference type="Proteomes" id="UP000267268"/>
    </source>
</evidence>
<dbReference type="CDD" id="cd16936">
    <property type="entry name" value="HATPase_RsbW-like"/>
    <property type="match status" value="1"/>
</dbReference>
<name>A0A3Q9FQ78_9BACT</name>
<keyword evidence="5" id="KW-1185">Reference proteome</keyword>
<dbReference type="PANTHER" id="PTHR43156">
    <property type="entry name" value="STAGE II SPORULATION PROTEIN E-RELATED"/>
    <property type="match status" value="1"/>
</dbReference>
<dbReference type="SMART" id="SM00331">
    <property type="entry name" value="PP2C_SIG"/>
    <property type="match status" value="1"/>
</dbReference>
<feature type="coiled-coil region" evidence="2">
    <location>
        <begin position="130"/>
        <end position="161"/>
    </location>
</feature>
<dbReference type="Pfam" id="PF13581">
    <property type="entry name" value="HATPase_c_2"/>
    <property type="match status" value="1"/>
</dbReference>
<dbReference type="SUPFAM" id="SSF81606">
    <property type="entry name" value="PP2C-like"/>
    <property type="match status" value="1"/>
</dbReference>
<dbReference type="InterPro" id="IPR001932">
    <property type="entry name" value="PPM-type_phosphatase-like_dom"/>
</dbReference>
<dbReference type="OrthoDB" id="9763484at2"/>
<dbReference type="RefSeq" id="WP_126617035.1">
    <property type="nucleotide sequence ID" value="NZ_CP034562.1"/>
</dbReference>
<reference evidence="4 5" key="1">
    <citation type="submission" date="2018-12" db="EMBL/GenBank/DDBJ databases">
        <title>Flammeovirga pectinis sp. nov., isolated from the gut of the Korean scallop, Patinopecten yessoensis.</title>
        <authorList>
            <person name="Bae J.-W."/>
            <person name="Jeong Y.-S."/>
            <person name="Kang W."/>
        </authorList>
    </citation>
    <scope>NUCLEOTIDE SEQUENCE [LARGE SCALE GENOMIC DNA]</scope>
    <source>
        <strain evidence="4 5">L12M1</strain>
    </source>
</reference>
<accession>A0A3Q9FQ78</accession>
<protein>
    <recommendedName>
        <fullName evidence="3">PPM-type phosphatase domain-containing protein</fullName>
    </recommendedName>
</protein>
<evidence type="ECO:0000259" key="3">
    <source>
        <dbReference type="SMART" id="SM00331"/>
    </source>
</evidence>
<dbReference type="InterPro" id="IPR052016">
    <property type="entry name" value="Bact_Sigma-Reg"/>
</dbReference>
<evidence type="ECO:0000256" key="1">
    <source>
        <dbReference type="ARBA" id="ARBA00022801"/>
    </source>
</evidence>
<dbReference type="AlphaFoldDB" id="A0A3Q9FQ78"/>
<dbReference type="EMBL" id="CP034562">
    <property type="protein sequence ID" value="AZQ63886.1"/>
    <property type="molecule type" value="Genomic_DNA"/>
</dbReference>
<dbReference type="KEGG" id="fll:EI427_17125"/>
<dbReference type="InterPro" id="IPR036890">
    <property type="entry name" value="HATPase_C_sf"/>
</dbReference>
<gene>
    <name evidence="4" type="ORF">EI427_17125</name>
</gene>
<dbReference type="Gene3D" id="3.60.40.10">
    <property type="entry name" value="PPM-type phosphatase domain"/>
    <property type="match status" value="1"/>
</dbReference>
<dbReference type="Gene3D" id="3.30.565.10">
    <property type="entry name" value="Histidine kinase-like ATPase, C-terminal domain"/>
    <property type="match status" value="1"/>
</dbReference>
<sequence>MIRIETKYITKEIDVINYRQRVFKSLRILTNDNTLSVKVSSIISSFLKDLIAQKHQLTIQTNVIMQQEVGKKIQLIVQDNAKQFTLPPPSLYVHFLSIEKIDNHYLITVEQEFSAREFKLVLSVYNEKSRDELLEEVQSKNNDLEASLADLKKANDSKARMQGELIVGRNIQLSMVPTDFPSNSFIDVHGILVPAREVGGDFYDFQFINDKYFYFVVGDVSGKGVPAALLMAQTKSLLRSSAINETSTSEIVSHVNSEIAKDNKNNMFITVFLALLDLETGMLTYTNAGHNPSYIINNENMRRLEELHGPVVGALEGFNYKEKSIQLKPADIVFAYTDGVTEAQNQSHQLYSDERLTTLLSTVTNSSVKDINDTVVKDIGEFELGSEQADDITVLSIKYHQSSDTKGSFSISNSFNEKLALTQKVEEYLLKQKVPTSAIHKTQIILDEILSNTINYSFSSTVTPLINVSLKVDSSEICIKIIDNGTAFNPLEKEDPNVALSLDERQVGGLGIFIIKNLVEELSYERFDNKNCLRLLQKI</sequence>
<dbReference type="Proteomes" id="UP000267268">
    <property type="component" value="Chromosome 1"/>
</dbReference>
<dbReference type="Pfam" id="PF07228">
    <property type="entry name" value="SpoIIE"/>
    <property type="match status" value="1"/>
</dbReference>
<keyword evidence="1" id="KW-0378">Hydrolase</keyword>
<dbReference type="GO" id="GO:0016791">
    <property type="term" value="F:phosphatase activity"/>
    <property type="evidence" value="ECO:0007669"/>
    <property type="project" value="TreeGrafter"/>
</dbReference>
<dbReference type="PANTHER" id="PTHR43156:SF2">
    <property type="entry name" value="STAGE II SPORULATION PROTEIN E"/>
    <property type="match status" value="1"/>
</dbReference>
<evidence type="ECO:0000313" key="4">
    <source>
        <dbReference type="EMBL" id="AZQ63886.1"/>
    </source>
</evidence>
<proteinExistence type="predicted"/>
<keyword evidence="2" id="KW-0175">Coiled coil</keyword>